<dbReference type="InParanoid" id="E2APL9"/>
<dbReference type="Proteomes" id="UP000000311">
    <property type="component" value="Unassembled WGS sequence"/>
</dbReference>
<sequence>MFWQHQILIAPYVKDLVLPDQLHGFPSKELFEHCTAFEIVSSDGLIMKKLKQHGQTCRDCMDFQKF</sequence>
<dbReference type="EMBL" id="GL441553">
    <property type="protein sequence ID" value="EFN64620.1"/>
    <property type="molecule type" value="Genomic_DNA"/>
</dbReference>
<gene>
    <name evidence="1" type="ORF">EAG_13558</name>
</gene>
<name>E2APL9_CAMFO</name>
<evidence type="ECO:0000313" key="2">
    <source>
        <dbReference type="Proteomes" id="UP000000311"/>
    </source>
</evidence>
<protein>
    <submittedName>
        <fullName evidence="1">Uncharacterized protein</fullName>
    </submittedName>
</protein>
<evidence type="ECO:0000313" key="1">
    <source>
        <dbReference type="EMBL" id="EFN64620.1"/>
    </source>
</evidence>
<dbReference type="AlphaFoldDB" id="E2APL9"/>
<organism evidence="2">
    <name type="scientific">Camponotus floridanus</name>
    <name type="common">Florida carpenter ant</name>
    <dbReference type="NCBI Taxonomy" id="104421"/>
    <lineage>
        <taxon>Eukaryota</taxon>
        <taxon>Metazoa</taxon>
        <taxon>Ecdysozoa</taxon>
        <taxon>Arthropoda</taxon>
        <taxon>Hexapoda</taxon>
        <taxon>Insecta</taxon>
        <taxon>Pterygota</taxon>
        <taxon>Neoptera</taxon>
        <taxon>Endopterygota</taxon>
        <taxon>Hymenoptera</taxon>
        <taxon>Apocrita</taxon>
        <taxon>Aculeata</taxon>
        <taxon>Formicoidea</taxon>
        <taxon>Formicidae</taxon>
        <taxon>Formicinae</taxon>
        <taxon>Camponotus</taxon>
    </lineage>
</organism>
<keyword evidence="2" id="KW-1185">Reference proteome</keyword>
<reference evidence="1 2" key="1">
    <citation type="journal article" date="2010" name="Science">
        <title>Genomic comparison of the ants Camponotus floridanus and Harpegnathos saltator.</title>
        <authorList>
            <person name="Bonasio R."/>
            <person name="Zhang G."/>
            <person name="Ye C."/>
            <person name="Mutti N.S."/>
            <person name="Fang X."/>
            <person name="Qin N."/>
            <person name="Donahue G."/>
            <person name="Yang P."/>
            <person name="Li Q."/>
            <person name="Li C."/>
            <person name="Zhang P."/>
            <person name="Huang Z."/>
            <person name="Berger S.L."/>
            <person name="Reinberg D."/>
            <person name="Wang J."/>
            <person name="Liebig J."/>
        </authorList>
    </citation>
    <scope>NUCLEOTIDE SEQUENCE [LARGE SCALE GENOMIC DNA]</scope>
    <source>
        <strain evidence="2">C129</strain>
    </source>
</reference>
<accession>E2APL9</accession>
<proteinExistence type="predicted"/>